<evidence type="ECO:0000256" key="3">
    <source>
        <dbReference type="ARBA" id="ARBA00023125"/>
    </source>
</evidence>
<dbReference type="GO" id="GO:0030182">
    <property type="term" value="P:neuron differentiation"/>
    <property type="evidence" value="ECO:0007669"/>
    <property type="project" value="TreeGrafter"/>
</dbReference>
<evidence type="ECO:0000313" key="10">
    <source>
        <dbReference type="Proteomes" id="UP000580250"/>
    </source>
</evidence>
<dbReference type="OrthoDB" id="5399138at2759"/>
<evidence type="ECO:0000259" key="8">
    <source>
        <dbReference type="PROSITE" id="PS50071"/>
    </source>
</evidence>
<keyword evidence="3 6" id="KW-0238">DNA-binding</keyword>
<dbReference type="InterPro" id="IPR009057">
    <property type="entry name" value="Homeodomain-like_sf"/>
</dbReference>
<evidence type="ECO:0000256" key="6">
    <source>
        <dbReference type="PROSITE-ProRule" id="PRU00108"/>
    </source>
</evidence>
<feature type="DNA-binding region" description="Homeobox" evidence="6">
    <location>
        <begin position="41"/>
        <end position="103"/>
    </location>
</feature>
<dbReference type="Proteomes" id="UP000580250">
    <property type="component" value="Unassembled WGS sequence"/>
</dbReference>
<dbReference type="GO" id="GO:0048468">
    <property type="term" value="P:cell development"/>
    <property type="evidence" value="ECO:0007669"/>
    <property type="project" value="TreeGrafter"/>
</dbReference>
<feature type="compositionally biased region" description="Basic and acidic residues" evidence="7">
    <location>
        <begin position="103"/>
        <end position="113"/>
    </location>
</feature>
<feature type="region of interest" description="Disordered" evidence="7">
    <location>
        <begin position="103"/>
        <end position="141"/>
    </location>
</feature>
<accession>A0A6V7V8L5</accession>
<comment type="subcellular location">
    <subcellularLocation>
        <location evidence="1 6">Nucleus</location>
    </subcellularLocation>
</comment>
<dbReference type="InterPro" id="IPR017970">
    <property type="entry name" value="Homeobox_CS"/>
</dbReference>
<evidence type="ECO:0000313" key="9">
    <source>
        <dbReference type="EMBL" id="CAD2171313.1"/>
    </source>
</evidence>
<evidence type="ECO:0000256" key="1">
    <source>
        <dbReference type="ARBA" id="ARBA00004123"/>
    </source>
</evidence>
<dbReference type="Pfam" id="PF05920">
    <property type="entry name" value="Homeobox_KN"/>
    <property type="match status" value="1"/>
</dbReference>
<dbReference type="InterPro" id="IPR001356">
    <property type="entry name" value="HD"/>
</dbReference>
<dbReference type="SMART" id="SM00389">
    <property type="entry name" value="HOX"/>
    <property type="match status" value="1"/>
</dbReference>
<name>A0A6V7V8L5_MELEN</name>
<dbReference type="Gene3D" id="1.10.10.60">
    <property type="entry name" value="Homeodomain-like"/>
    <property type="match status" value="1"/>
</dbReference>
<dbReference type="GO" id="GO:0000978">
    <property type="term" value="F:RNA polymerase II cis-regulatory region sequence-specific DNA binding"/>
    <property type="evidence" value="ECO:0007669"/>
    <property type="project" value="TreeGrafter"/>
</dbReference>
<protein>
    <recommendedName>
        <fullName evidence="8">Homeobox domain-containing protein</fullName>
    </recommendedName>
</protein>
<comment type="similarity">
    <text evidence="2">Belongs to the TALE/IRO homeobox family.</text>
</comment>
<keyword evidence="5 6" id="KW-0539">Nucleus</keyword>
<reference evidence="9 10" key="1">
    <citation type="submission" date="2020-08" db="EMBL/GenBank/DDBJ databases">
        <authorList>
            <person name="Koutsovoulos G."/>
            <person name="Danchin GJ E."/>
        </authorList>
    </citation>
    <scope>NUCLEOTIDE SEQUENCE [LARGE SCALE GENOMIC DNA]</scope>
</reference>
<dbReference type="PROSITE" id="PS50071">
    <property type="entry name" value="HOMEOBOX_2"/>
    <property type="match status" value="1"/>
</dbReference>
<dbReference type="CDD" id="cd00086">
    <property type="entry name" value="homeodomain"/>
    <property type="match status" value="1"/>
</dbReference>
<comment type="caution">
    <text evidence="9">The sequence shown here is derived from an EMBL/GenBank/DDBJ whole genome shotgun (WGS) entry which is preliminary data.</text>
</comment>
<evidence type="ECO:0000256" key="7">
    <source>
        <dbReference type="SAM" id="MobiDB-lite"/>
    </source>
</evidence>
<dbReference type="FunFam" id="1.10.10.60:FF:000003">
    <property type="entry name" value="Iroquois-class homeobox protein IRX"/>
    <property type="match status" value="1"/>
</dbReference>
<dbReference type="PROSITE" id="PS00027">
    <property type="entry name" value="HOMEOBOX_1"/>
    <property type="match status" value="1"/>
</dbReference>
<evidence type="ECO:0000256" key="5">
    <source>
        <dbReference type="ARBA" id="ARBA00023242"/>
    </source>
</evidence>
<sequence>MSHPPPPFSLPPHPPHPSAFPFPLDPTTLAAFQPFMVQVQTEHRRKNATREVTAPLKQWLNAHRKNPYPTKAEKTLLAVVTHMTMTQVSTWFANARRRLKKENKMEWSPRERPEDDCDEGDGEEVDVDTEENHHSQNHQQQPGMSDFLMLMSGRHQQQQNLLAQQQWAMFNDQNKNGGISGITKDPKGPEALQDKETIGIESMLEAVDLEEDEDTWILIEKDEDLGF</sequence>
<feature type="domain" description="Homeobox" evidence="8">
    <location>
        <begin position="39"/>
        <end position="102"/>
    </location>
</feature>
<dbReference type="GO" id="GO:0000981">
    <property type="term" value="F:DNA-binding transcription factor activity, RNA polymerase II-specific"/>
    <property type="evidence" value="ECO:0007669"/>
    <property type="project" value="InterPro"/>
</dbReference>
<dbReference type="GO" id="GO:0005634">
    <property type="term" value="C:nucleus"/>
    <property type="evidence" value="ECO:0007669"/>
    <property type="project" value="UniProtKB-SubCell"/>
</dbReference>
<dbReference type="PANTHER" id="PTHR11211">
    <property type="entry name" value="IROQUOIS-CLASS HOMEODOMAIN PROTEIN IRX"/>
    <property type="match status" value="1"/>
</dbReference>
<gene>
    <name evidence="9" type="ORF">MENT_LOCUS22775</name>
</gene>
<evidence type="ECO:0000256" key="2">
    <source>
        <dbReference type="ARBA" id="ARBA00008446"/>
    </source>
</evidence>
<dbReference type="SUPFAM" id="SSF46689">
    <property type="entry name" value="Homeodomain-like"/>
    <property type="match status" value="1"/>
</dbReference>
<feature type="compositionally biased region" description="Acidic residues" evidence="7">
    <location>
        <begin position="114"/>
        <end position="129"/>
    </location>
</feature>
<dbReference type="PANTHER" id="PTHR11211:SF40">
    <property type="entry name" value="MIRROR, ISOFORM C"/>
    <property type="match status" value="1"/>
</dbReference>
<proteinExistence type="inferred from homology"/>
<dbReference type="EMBL" id="CAJEWN010000181">
    <property type="protein sequence ID" value="CAD2171313.1"/>
    <property type="molecule type" value="Genomic_DNA"/>
</dbReference>
<evidence type="ECO:0000256" key="4">
    <source>
        <dbReference type="ARBA" id="ARBA00023155"/>
    </source>
</evidence>
<keyword evidence="4 6" id="KW-0371">Homeobox</keyword>
<organism evidence="9 10">
    <name type="scientific">Meloidogyne enterolobii</name>
    <name type="common">Root-knot nematode worm</name>
    <name type="synonym">Meloidogyne mayaguensis</name>
    <dbReference type="NCBI Taxonomy" id="390850"/>
    <lineage>
        <taxon>Eukaryota</taxon>
        <taxon>Metazoa</taxon>
        <taxon>Ecdysozoa</taxon>
        <taxon>Nematoda</taxon>
        <taxon>Chromadorea</taxon>
        <taxon>Rhabditida</taxon>
        <taxon>Tylenchina</taxon>
        <taxon>Tylenchomorpha</taxon>
        <taxon>Tylenchoidea</taxon>
        <taxon>Meloidogynidae</taxon>
        <taxon>Meloidogyninae</taxon>
        <taxon>Meloidogyne</taxon>
    </lineage>
</organism>
<dbReference type="InterPro" id="IPR008422">
    <property type="entry name" value="KN_HD"/>
</dbReference>
<dbReference type="AlphaFoldDB" id="A0A6V7V8L5"/>